<dbReference type="PANTHER" id="PTHR34069">
    <property type="entry name" value="3-OXOACYL-[ACYL-CARRIER-PROTEIN] SYNTHASE 3"/>
    <property type="match status" value="1"/>
</dbReference>
<dbReference type="Pfam" id="PF08545">
    <property type="entry name" value="ACP_syn_III"/>
    <property type="match status" value="1"/>
</dbReference>
<proteinExistence type="predicted"/>
<dbReference type="NCBIfam" id="NF006829">
    <property type="entry name" value="PRK09352.1"/>
    <property type="match status" value="1"/>
</dbReference>
<protein>
    <recommendedName>
        <fullName evidence="6">Beta-ketoacyl-[acyl-carrier-protein] synthase III N-terminal domain-containing protein</fullName>
    </recommendedName>
</protein>
<feature type="domain" description="Beta-ketoacyl-[acyl-carrier-protein] synthase III C-terminal" evidence="3">
    <location>
        <begin position="237"/>
        <end position="295"/>
    </location>
</feature>
<comment type="caution">
    <text evidence="5">The sequence shown here is derived from an EMBL/GenBank/DDBJ whole genome shotgun (WGS) entry which is preliminary data.</text>
</comment>
<gene>
    <name evidence="5" type="ORF">S01H1_10869</name>
</gene>
<keyword evidence="1" id="KW-0808">Transferase</keyword>
<evidence type="ECO:0000259" key="4">
    <source>
        <dbReference type="Pfam" id="PF08545"/>
    </source>
</evidence>
<evidence type="ECO:0000256" key="2">
    <source>
        <dbReference type="ARBA" id="ARBA00023315"/>
    </source>
</evidence>
<dbReference type="PANTHER" id="PTHR34069:SF2">
    <property type="entry name" value="BETA-KETOACYL-[ACYL-CARRIER-PROTEIN] SYNTHASE III"/>
    <property type="match status" value="1"/>
</dbReference>
<feature type="domain" description="Beta-ketoacyl-[acyl-carrier-protein] synthase III N-terminal" evidence="4">
    <location>
        <begin position="106"/>
        <end position="185"/>
    </location>
</feature>
<reference evidence="5" key="1">
    <citation type="journal article" date="2014" name="Front. Microbiol.">
        <title>High frequency of phylogenetically diverse reductive dehalogenase-homologous genes in deep subseafloor sedimentary metagenomes.</title>
        <authorList>
            <person name="Kawai M."/>
            <person name="Futagami T."/>
            <person name="Toyoda A."/>
            <person name="Takaki Y."/>
            <person name="Nishi S."/>
            <person name="Hori S."/>
            <person name="Arai W."/>
            <person name="Tsubouchi T."/>
            <person name="Morono Y."/>
            <person name="Uchiyama I."/>
            <person name="Ito T."/>
            <person name="Fujiyama A."/>
            <person name="Inagaki F."/>
            <person name="Takami H."/>
        </authorList>
    </citation>
    <scope>NUCLEOTIDE SEQUENCE</scope>
    <source>
        <strain evidence="5">Expedition CK06-06</strain>
    </source>
</reference>
<accession>X0S1S6</accession>
<evidence type="ECO:0000313" key="5">
    <source>
        <dbReference type="EMBL" id="GAF74979.1"/>
    </source>
</evidence>
<evidence type="ECO:0000256" key="1">
    <source>
        <dbReference type="ARBA" id="ARBA00022679"/>
    </source>
</evidence>
<dbReference type="InterPro" id="IPR016039">
    <property type="entry name" value="Thiolase-like"/>
</dbReference>
<dbReference type="Pfam" id="PF08541">
    <property type="entry name" value="ACP_syn_III_C"/>
    <property type="match status" value="1"/>
</dbReference>
<dbReference type="GO" id="GO:0004315">
    <property type="term" value="F:3-oxoacyl-[acyl-carrier-protein] synthase activity"/>
    <property type="evidence" value="ECO:0007669"/>
    <property type="project" value="InterPro"/>
</dbReference>
<sequence>MNSVIRSTGAYLPTRYVKNEDFSQWPDDFRALIQEKTGIVGRHIAGDDEAASDLAAQAGLNALDKVAFDPEDLEIILCATSSPDQLIPQTAAFIQEKLRAKNAAALDINAVCSGFVYGLSIGDALVRSGKYRNVLLVSVDTYSKFLDWDDISTAAYFGDGAGAVLLEESEEKGRGILDTLLGADGTGASLIQIPGGGSRKPYQKVDSSKKEQCFRMKGKKIFDFAVDVGTKMILEILSRNSLEVDDISRIIPHQANVNIVNELSRKTSIPLERFVVDLEQVGNTASASIPIALDRV</sequence>
<name>X0S1S6_9ZZZZ</name>
<organism evidence="5">
    <name type="scientific">marine sediment metagenome</name>
    <dbReference type="NCBI Taxonomy" id="412755"/>
    <lineage>
        <taxon>unclassified sequences</taxon>
        <taxon>metagenomes</taxon>
        <taxon>ecological metagenomes</taxon>
    </lineage>
</organism>
<dbReference type="InterPro" id="IPR013747">
    <property type="entry name" value="ACP_syn_III_C"/>
</dbReference>
<dbReference type="CDD" id="cd00830">
    <property type="entry name" value="KAS_III"/>
    <property type="match status" value="1"/>
</dbReference>
<feature type="non-terminal residue" evidence="5">
    <location>
        <position position="296"/>
    </location>
</feature>
<dbReference type="AlphaFoldDB" id="X0S1S6"/>
<keyword evidence="2" id="KW-0012">Acyltransferase</keyword>
<dbReference type="Gene3D" id="3.40.47.10">
    <property type="match status" value="1"/>
</dbReference>
<evidence type="ECO:0000259" key="3">
    <source>
        <dbReference type="Pfam" id="PF08541"/>
    </source>
</evidence>
<dbReference type="EMBL" id="BARS01005542">
    <property type="protein sequence ID" value="GAF74979.1"/>
    <property type="molecule type" value="Genomic_DNA"/>
</dbReference>
<dbReference type="SUPFAM" id="SSF53901">
    <property type="entry name" value="Thiolase-like"/>
    <property type="match status" value="2"/>
</dbReference>
<dbReference type="InterPro" id="IPR013751">
    <property type="entry name" value="ACP_syn_III_N"/>
</dbReference>
<evidence type="ECO:0008006" key="6">
    <source>
        <dbReference type="Google" id="ProtNLM"/>
    </source>
</evidence>
<dbReference type="GO" id="GO:0006633">
    <property type="term" value="P:fatty acid biosynthetic process"/>
    <property type="evidence" value="ECO:0007669"/>
    <property type="project" value="InterPro"/>
</dbReference>
<dbReference type="GO" id="GO:0044550">
    <property type="term" value="P:secondary metabolite biosynthetic process"/>
    <property type="evidence" value="ECO:0007669"/>
    <property type="project" value="TreeGrafter"/>
</dbReference>